<evidence type="ECO:0000256" key="12">
    <source>
        <dbReference type="SAM" id="Phobius"/>
    </source>
</evidence>
<dbReference type="PANTHER" id="PTHR10582">
    <property type="entry name" value="TRANSIENT RECEPTOR POTENTIAL ION CHANNEL PROTEIN"/>
    <property type="match status" value="1"/>
</dbReference>
<evidence type="ECO:0000256" key="9">
    <source>
        <dbReference type="ARBA" id="ARBA00023303"/>
    </source>
</evidence>
<keyword evidence="12" id="KW-0472">Membrane</keyword>
<dbReference type="PROSITE" id="PS50297">
    <property type="entry name" value="ANK_REP_REGION"/>
    <property type="match status" value="2"/>
</dbReference>
<keyword evidence="13" id="KW-1185">Reference proteome</keyword>
<feature type="region of interest" description="Disordered" evidence="11">
    <location>
        <begin position="845"/>
        <end position="890"/>
    </location>
</feature>
<feature type="transmembrane region" description="Helical" evidence="12">
    <location>
        <begin position="490"/>
        <end position="508"/>
    </location>
</feature>
<evidence type="ECO:0000256" key="5">
    <source>
        <dbReference type="ARBA" id="ARBA00022673"/>
    </source>
</evidence>
<dbReference type="SMART" id="SM00248">
    <property type="entry name" value="ANK"/>
    <property type="match status" value="4"/>
</dbReference>
<evidence type="ECO:0000256" key="11">
    <source>
        <dbReference type="SAM" id="MobiDB-lite"/>
    </source>
</evidence>
<evidence type="ECO:0000256" key="2">
    <source>
        <dbReference type="ARBA" id="ARBA00022448"/>
    </source>
</evidence>
<dbReference type="InterPro" id="IPR036770">
    <property type="entry name" value="Ankyrin_rpt-contain_sf"/>
</dbReference>
<name>A0A183BWL1_GLOPA</name>
<protein>
    <submittedName>
        <fullName evidence="14">ANK_REP_REGION domain-containing protein</fullName>
    </submittedName>
</protein>
<keyword evidence="10" id="KW-0040">ANK repeat</keyword>
<evidence type="ECO:0000256" key="7">
    <source>
        <dbReference type="ARBA" id="ARBA00022837"/>
    </source>
</evidence>
<feature type="transmembrane region" description="Helical" evidence="12">
    <location>
        <begin position="610"/>
        <end position="631"/>
    </location>
</feature>
<reference evidence="14" key="3">
    <citation type="submission" date="2016-06" db="UniProtKB">
        <authorList>
            <consortium name="WormBaseParasite"/>
        </authorList>
    </citation>
    <scope>IDENTIFICATION</scope>
</reference>
<keyword evidence="2" id="KW-0813">Transport</keyword>
<proteinExistence type="predicted"/>
<dbReference type="InterPro" id="IPR024862">
    <property type="entry name" value="TRPV"/>
</dbReference>
<feature type="region of interest" description="Disordered" evidence="11">
    <location>
        <begin position="13"/>
        <end position="37"/>
    </location>
</feature>
<keyword evidence="12" id="KW-1133">Transmembrane helix</keyword>
<dbReference type="PROSITE" id="PS50088">
    <property type="entry name" value="ANK_REPEAT"/>
    <property type="match status" value="2"/>
</dbReference>
<keyword evidence="6" id="KW-0677">Repeat</keyword>
<feature type="transmembrane region" description="Helical" evidence="12">
    <location>
        <begin position="568"/>
        <end position="590"/>
    </location>
</feature>
<dbReference type="Gene3D" id="1.25.40.20">
    <property type="entry name" value="Ankyrin repeat-containing domain"/>
    <property type="match status" value="1"/>
</dbReference>
<dbReference type="GO" id="GO:0098703">
    <property type="term" value="P:calcium ion import across plasma membrane"/>
    <property type="evidence" value="ECO:0007669"/>
    <property type="project" value="TreeGrafter"/>
</dbReference>
<keyword evidence="5" id="KW-0107">Calcium channel</keyword>
<reference evidence="13" key="1">
    <citation type="submission" date="2013-12" db="EMBL/GenBank/DDBJ databases">
        <authorList>
            <person name="Aslett M."/>
        </authorList>
    </citation>
    <scope>NUCLEOTIDE SEQUENCE [LARGE SCALE GENOMIC DNA]</scope>
    <source>
        <strain evidence="13">Lindley</strain>
    </source>
</reference>
<feature type="repeat" description="ANK" evidence="10">
    <location>
        <begin position="337"/>
        <end position="369"/>
    </location>
</feature>
<keyword evidence="9" id="KW-0407">Ion channel</keyword>
<feature type="transmembrane region" description="Helical" evidence="12">
    <location>
        <begin position="675"/>
        <end position="697"/>
    </location>
</feature>
<sequence length="1181" mass="134812">MPLLLIEQQLETRTTAGPTNTGRNMKNETALSAENNREREKNSIYRWVGVREGGELLAVYEREGEEGVLHFAQEKMESMLYKEGMQSQPIKFVDYVRWRKSVNIALGVTDETTELNEKHSRFTAHEAQWRMNKRGMEGETEREKNSIYRWVGVREGGELLAVYEREGEEGVLHFAQEKMESMLYKEGMQSQPIKFVDYVRWRVNIALGVTDEMTELNEKHSRFTAHEAQWRMNKRGMEGETLVHLLLNRQELVCQEVARILINRYPGLAKDIYLGEELFGQSCLHLAIVHDDYVTAKTLLEYGASVNARANGDFFMPEGFEPGGDHRGMDYEGYAYYGEYPLAFAACFENKDIYDLLIQYGANPDKQDTFGNTISMYSYSARHWHRPAHRLENFAGQTPLTLATKLGRKQIFEEMLELMKVEFWRFSDMTCSAYPLDALDTIRSDGSTNYDSALMTVLAGGTTEHLEMVNSEVIQRLLADKWDAFGRRKLFERLALLVVHLVALGLVVYLRPPNADQLYMQQPEASDWARTGAELLAILCSCWFVFVQQMDELRCNGIRAYLWQTSTVPAKMVYLIANLCFLACVPLRFIGCISIEDALLSFAFPGSWAYLRFVLISSIFMLPFTETMYFLGKDISTKQSLNALDIDFCLLKYNSTNYDSFFTTFLTLFRICMNAIFFVLFTFLMFIMMITLLIAMINNTYSKLIEEAELTWRQQQGQVVMVLERSIDSAQLATYQMEYSVRMNVPGRETRGLKVIKQTTKTRAHQRKQALANWKLIGRKVITMAKELGTQSAMYLLHSHDRLVADDTVGGGSTVPRSSYSTRPFTMFGSNASLAHRPISNNGTREEVEANHQQNPAVDEPAEEVQQQTLTSERTRRPSVPNSQYPMLSIPSMDRHQPLMLFMDKSKLREVVTHATVNNMKLQHAEHEEAQRQKKQILLAGVGHRRKVPGASNLPGMVNVARKKLLTTTSVTSLKSRPLTAGGSVRMAHLNVPQQKVAMKFHQNFKSGGDELLPSVMPNMPGTPPRVYDRRHSGEWSRQQRAVATQKSHSVVAMEPPEEPLDQHDGIFSMTTMPSSTEIFMVPAEHEQVYHQPDQHIELIEMATMPSSTGIPIEYEGQEQHIQQQQRNQQNEPNTITPMSSSSSTKKARQLVRRDLFRAKNSPPANSSNSNSRSERAQKNK</sequence>
<evidence type="ECO:0000313" key="14">
    <source>
        <dbReference type="WBParaSite" id="GPLIN_000500000"/>
    </source>
</evidence>
<comment type="subcellular location">
    <subcellularLocation>
        <location evidence="1">Cell membrane</location>
        <topology evidence="1">Multi-pass membrane protein</topology>
    </subcellularLocation>
</comment>
<keyword evidence="8" id="KW-0406">Ion transport</keyword>
<organism evidence="13 14">
    <name type="scientific">Globodera pallida</name>
    <name type="common">Potato cyst nematode worm</name>
    <name type="synonym">Heterodera pallida</name>
    <dbReference type="NCBI Taxonomy" id="36090"/>
    <lineage>
        <taxon>Eukaryota</taxon>
        <taxon>Metazoa</taxon>
        <taxon>Ecdysozoa</taxon>
        <taxon>Nematoda</taxon>
        <taxon>Chromadorea</taxon>
        <taxon>Rhabditida</taxon>
        <taxon>Tylenchina</taxon>
        <taxon>Tylenchomorpha</taxon>
        <taxon>Tylenchoidea</taxon>
        <taxon>Heteroderidae</taxon>
        <taxon>Heteroderinae</taxon>
        <taxon>Globodera</taxon>
    </lineage>
</organism>
<dbReference type="Pfam" id="PF00023">
    <property type="entry name" value="Ank"/>
    <property type="match status" value="2"/>
</dbReference>
<evidence type="ECO:0000256" key="1">
    <source>
        <dbReference type="ARBA" id="ARBA00004651"/>
    </source>
</evidence>
<feature type="compositionally biased region" description="Polar residues" evidence="11">
    <location>
        <begin position="13"/>
        <end position="34"/>
    </location>
</feature>
<keyword evidence="12" id="KW-0812">Transmembrane</keyword>
<dbReference type="SUPFAM" id="SSF48403">
    <property type="entry name" value="Ankyrin repeat"/>
    <property type="match status" value="1"/>
</dbReference>
<feature type="compositionally biased region" description="Polar residues" evidence="11">
    <location>
        <begin position="1135"/>
        <end position="1145"/>
    </location>
</feature>
<dbReference type="Proteomes" id="UP000050741">
    <property type="component" value="Unassembled WGS sequence"/>
</dbReference>
<dbReference type="PANTHER" id="PTHR10582:SF2">
    <property type="entry name" value="INACTIVE"/>
    <property type="match status" value="1"/>
</dbReference>
<evidence type="ECO:0000256" key="3">
    <source>
        <dbReference type="ARBA" id="ARBA00022475"/>
    </source>
</evidence>
<keyword evidence="3" id="KW-1003">Cell membrane</keyword>
<feature type="region of interest" description="Disordered" evidence="11">
    <location>
        <begin position="1119"/>
        <end position="1181"/>
    </location>
</feature>
<feature type="repeat" description="ANK" evidence="10">
    <location>
        <begin position="279"/>
        <end position="311"/>
    </location>
</feature>
<evidence type="ECO:0000256" key="6">
    <source>
        <dbReference type="ARBA" id="ARBA00022737"/>
    </source>
</evidence>
<feature type="compositionally biased region" description="Low complexity" evidence="11">
    <location>
        <begin position="1159"/>
        <end position="1172"/>
    </location>
</feature>
<evidence type="ECO:0000256" key="4">
    <source>
        <dbReference type="ARBA" id="ARBA00022568"/>
    </source>
</evidence>
<dbReference type="GO" id="GO:0005886">
    <property type="term" value="C:plasma membrane"/>
    <property type="evidence" value="ECO:0007669"/>
    <property type="project" value="UniProtKB-SubCell"/>
</dbReference>
<evidence type="ECO:0000313" key="13">
    <source>
        <dbReference type="Proteomes" id="UP000050741"/>
    </source>
</evidence>
<keyword evidence="4" id="KW-0109">Calcium transport</keyword>
<dbReference type="InterPro" id="IPR002110">
    <property type="entry name" value="Ankyrin_rpt"/>
</dbReference>
<dbReference type="AlphaFoldDB" id="A0A183BWL1"/>
<accession>A0A183BWL1</accession>
<feature type="compositionally biased region" description="Low complexity" evidence="11">
    <location>
        <begin position="1120"/>
        <end position="1134"/>
    </location>
</feature>
<evidence type="ECO:0000256" key="10">
    <source>
        <dbReference type="PROSITE-ProRule" id="PRU00023"/>
    </source>
</evidence>
<dbReference type="GO" id="GO:0005262">
    <property type="term" value="F:calcium channel activity"/>
    <property type="evidence" value="ECO:0007669"/>
    <property type="project" value="UniProtKB-KW"/>
</dbReference>
<keyword evidence="7" id="KW-0106">Calcium</keyword>
<reference evidence="13" key="2">
    <citation type="submission" date="2014-05" db="EMBL/GenBank/DDBJ databases">
        <title>The genome and life-stage specific transcriptomes of Globodera pallida elucidate key aspects of plant parasitism by a cyst nematode.</title>
        <authorList>
            <person name="Cotton J.A."/>
            <person name="Lilley C.J."/>
            <person name="Jones L.M."/>
            <person name="Kikuchi T."/>
            <person name="Reid A.J."/>
            <person name="Thorpe P."/>
            <person name="Tsai I.J."/>
            <person name="Beasley H."/>
            <person name="Blok V."/>
            <person name="Cock P.J.A."/>
            <person name="Van den Akker S.E."/>
            <person name="Holroyd N."/>
            <person name="Hunt M."/>
            <person name="Mantelin S."/>
            <person name="Naghra H."/>
            <person name="Pain A."/>
            <person name="Palomares-Rius J.E."/>
            <person name="Zarowiecki M."/>
            <person name="Berriman M."/>
            <person name="Jones J.T."/>
            <person name="Urwin P.E."/>
        </authorList>
    </citation>
    <scope>NUCLEOTIDE SEQUENCE [LARGE SCALE GENOMIC DNA]</scope>
    <source>
        <strain evidence="13">Lindley</strain>
    </source>
</reference>
<dbReference type="WBParaSite" id="GPLIN_000500000">
    <property type="protein sequence ID" value="GPLIN_000500000"/>
    <property type="gene ID" value="GPLIN_000500000"/>
</dbReference>
<evidence type="ECO:0000256" key="8">
    <source>
        <dbReference type="ARBA" id="ARBA00023065"/>
    </source>
</evidence>